<dbReference type="SUPFAM" id="SSF47413">
    <property type="entry name" value="lambda repressor-like DNA-binding domains"/>
    <property type="match status" value="1"/>
</dbReference>
<evidence type="ECO:0000259" key="1">
    <source>
        <dbReference type="Pfam" id="PF01381"/>
    </source>
</evidence>
<dbReference type="EMBL" id="JAQYXP010000003">
    <property type="protein sequence ID" value="MEN3236925.1"/>
    <property type="molecule type" value="Genomic_DNA"/>
</dbReference>
<protein>
    <submittedName>
        <fullName evidence="2">Helix-turn-helix transcriptional regulator</fullName>
    </submittedName>
</protein>
<organism evidence="2 3">
    <name type="scientific">Methylobacterium ajmalii</name>
    <dbReference type="NCBI Taxonomy" id="2738439"/>
    <lineage>
        <taxon>Bacteria</taxon>
        <taxon>Pseudomonadati</taxon>
        <taxon>Pseudomonadota</taxon>
        <taxon>Alphaproteobacteria</taxon>
        <taxon>Hyphomicrobiales</taxon>
        <taxon>Methylobacteriaceae</taxon>
        <taxon>Methylobacterium</taxon>
    </lineage>
</organism>
<dbReference type="InterPro" id="IPR001387">
    <property type="entry name" value="Cro/C1-type_HTH"/>
</dbReference>
<sequence>MRLAADDQTVDEPELSDAEWTAREAARRVAGFGEILARQRLARRMPVARLAAVTGVPVRVIRDLEAGAPTDVGHAILLAEALGLDLLTALRRAAAATLAPIELENDEALPAPGD</sequence>
<evidence type="ECO:0000313" key="3">
    <source>
        <dbReference type="Proteomes" id="UP001407347"/>
    </source>
</evidence>
<dbReference type="InterPro" id="IPR010982">
    <property type="entry name" value="Lambda_DNA-bd_dom_sf"/>
</dbReference>
<keyword evidence="3" id="KW-1185">Reference proteome</keyword>
<dbReference type="Proteomes" id="UP001407347">
    <property type="component" value="Unassembled WGS sequence"/>
</dbReference>
<dbReference type="RefSeq" id="WP_048467956.1">
    <property type="nucleotide sequence ID" value="NZ_JAQYXP010000003.1"/>
</dbReference>
<dbReference type="Pfam" id="PF01381">
    <property type="entry name" value="HTH_3"/>
    <property type="match status" value="1"/>
</dbReference>
<dbReference type="Gene3D" id="1.10.260.40">
    <property type="entry name" value="lambda repressor-like DNA-binding domains"/>
    <property type="match status" value="1"/>
</dbReference>
<reference evidence="2 3" key="1">
    <citation type="journal article" date="2023" name="PLoS ONE">
        <title>Complete genome assembly of Hawai'i environmental nontuberculous mycobacteria reveals unexpected co-isolation with methylobacteria.</title>
        <authorList>
            <person name="Hendrix J."/>
            <person name="Epperson L.E."/>
            <person name="Tong E.I."/>
            <person name="Chan Y.L."/>
            <person name="Hasan N.A."/>
            <person name="Dawrs S.N."/>
            <person name="Norton G.J."/>
            <person name="Virdi R."/>
            <person name="Crooks J.L."/>
            <person name="Chan E.D."/>
            <person name="Honda J.R."/>
            <person name="Strong M."/>
        </authorList>
    </citation>
    <scope>NUCLEOTIDE SEQUENCE [LARGE SCALE GENOMIC DNA]</scope>
    <source>
        <strain evidence="2 3">NJH_HI04-1</strain>
    </source>
</reference>
<evidence type="ECO:0000313" key="2">
    <source>
        <dbReference type="EMBL" id="MEN3236925.1"/>
    </source>
</evidence>
<feature type="domain" description="HTH cro/C1-type" evidence="1">
    <location>
        <begin position="36"/>
        <end position="86"/>
    </location>
</feature>
<proteinExistence type="predicted"/>
<gene>
    <name evidence="2" type="ORF">PUR29_25785</name>
</gene>
<accession>A0ABV0A0T2</accession>
<dbReference type="CDD" id="cd00093">
    <property type="entry name" value="HTH_XRE"/>
    <property type="match status" value="1"/>
</dbReference>
<name>A0ABV0A0T2_9HYPH</name>
<comment type="caution">
    <text evidence="2">The sequence shown here is derived from an EMBL/GenBank/DDBJ whole genome shotgun (WGS) entry which is preliminary data.</text>
</comment>